<evidence type="ECO:0008006" key="4">
    <source>
        <dbReference type="Google" id="ProtNLM"/>
    </source>
</evidence>
<proteinExistence type="predicted"/>
<sequence length="665" mass="75112">MCLWRGPENLLEKITLATASAYRNSEKIRMLFTNILSIRNANWTDYHATLLELKRSNIISPNVERKVLDLYKLLSLSILSDEDSALLLTICERECLVYAPQEPFWFAPSECLWTSPVPVPDNAILHPFYPESLRDFFQDELGVSPASIGSLVGGLISLAEGQPSVTAIKSMIVAINAMNPQMDDLSSLRDISFLPVKSSGSITLQSRESNFCIIDRTKLAEIFRPHTGLLDFTLEEVRSLAPFLNALELRDNDLSWLCVEQTACSDEGVVDPVLTQNFARRAPYLVRCAVSNRTPLVVQGNYQNLYQRLLDTSVSRTEAISTEYTIRYQDGEIIGPITLNTGHVHIQEHGNGWQIFVPRSRNRKEICYMRELPNALASLFEIDFSAEAPYTSDIESIYEDQDEDEEEITPSSRNSGQDERIQISTRSVSAAIPERNEFARTAYGDLLNNVIQIARRASIPDRNAAISGPGQFHPGHIHNDAFGVRSQGQMNHDVQIGAAGELFVYELLANFLSPSFGWSNWTSTINSHILIHPDYSENLPWPGRRETSDIRYVDRESVLTMRLISTGYLNGDIWAGKCPEYFIEVKTTTGNCNDRFFMSNNQYSLMQEMELQGGNATNRIYVVFRVYNLGRDTLNVKVYVDPEAHRRQGTLAFAQQTWTVVPVLH</sequence>
<feature type="region of interest" description="Disordered" evidence="1">
    <location>
        <begin position="399"/>
        <end position="426"/>
    </location>
</feature>
<reference evidence="2" key="1">
    <citation type="submission" date="2021-07" db="EMBL/GenBank/DDBJ databases">
        <authorList>
            <person name="Durling M."/>
        </authorList>
    </citation>
    <scope>NUCLEOTIDE SEQUENCE</scope>
</reference>
<evidence type="ECO:0000313" key="3">
    <source>
        <dbReference type="Proteomes" id="UP000696280"/>
    </source>
</evidence>
<gene>
    <name evidence="2" type="ORF">HYFRA_00004281</name>
</gene>
<feature type="compositionally biased region" description="Acidic residues" evidence="1">
    <location>
        <begin position="399"/>
        <end position="408"/>
    </location>
</feature>
<name>A0A9N9KPW4_9HELO</name>
<keyword evidence="3" id="KW-1185">Reference proteome</keyword>
<dbReference type="EMBL" id="CAJVRL010000025">
    <property type="protein sequence ID" value="CAG8949950.1"/>
    <property type="molecule type" value="Genomic_DNA"/>
</dbReference>
<comment type="caution">
    <text evidence="2">The sequence shown here is derived from an EMBL/GenBank/DDBJ whole genome shotgun (WGS) entry which is preliminary data.</text>
</comment>
<organism evidence="2 3">
    <name type="scientific">Hymenoscyphus fraxineus</name>
    <dbReference type="NCBI Taxonomy" id="746836"/>
    <lineage>
        <taxon>Eukaryota</taxon>
        <taxon>Fungi</taxon>
        <taxon>Dikarya</taxon>
        <taxon>Ascomycota</taxon>
        <taxon>Pezizomycotina</taxon>
        <taxon>Leotiomycetes</taxon>
        <taxon>Helotiales</taxon>
        <taxon>Helotiaceae</taxon>
        <taxon>Hymenoscyphus</taxon>
    </lineage>
</organism>
<accession>A0A9N9KPW4</accession>
<evidence type="ECO:0000256" key="1">
    <source>
        <dbReference type="SAM" id="MobiDB-lite"/>
    </source>
</evidence>
<protein>
    <recommendedName>
        <fullName evidence="4">Protein NO VEIN C-terminal domain-containing protein</fullName>
    </recommendedName>
</protein>
<dbReference type="AlphaFoldDB" id="A0A9N9KPW4"/>
<dbReference type="Proteomes" id="UP000696280">
    <property type="component" value="Unassembled WGS sequence"/>
</dbReference>
<evidence type="ECO:0000313" key="2">
    <source>
        <dbReference type="EMBL" id="CAG8949950.1"/>
    </source>
</evidence>
<dbReference type="OrthoDB" id="1262810at2759"/>